<protein>
    <recommendedName>
        <fullName evidence="4">PH domain-containing protein</fullName>
    </recommendedName>
</protein>
<feature type="transmembrane region" description="Helical" evidence="1">
    <location>
        <begin position="12"/>
        <end position="31"/>
    </location>
</feature>
<comment type="caution">
    <text evidence="2">The sequence shown here is derived from an EMBL/GenBank/DDBJ whole genome shotgun (WGS) entry which is preliminary data.</text>
</comment>
<name>A0ABW5JBW2_9BACT</name>
<dbReference type="EMBL" id="JBHULC010000015">
    <property type="protein sequence ID" value="MFD2522246.1"/>
    <property type="molecule type" value="Genomic_DNA"/>
</dbReference>
<dbReference type="Proteomes" id="UP001597510">
    <property type="component" value="Unassembled WGS sequence"/>
</dbReference>
<dbReference type="RefSeq" id="WP_340240785.1">
    <property type="nucleotide sequence ID" value="NZ_JBBEWC010000026.1"/>
</dbReference>
<evidence type="ECO:0000313" key="2">
    <source>
        <dbReference type="EMBL" id="MFD2522246.1"/>
    </source>
</evidence>
<feature type="transmembrane region" description="Helical" evidence="1">
    <location>
        <begin position="37"/>
        <end position="55"/>
    </location>
</feature>
<evidence type="ECO:0000256" key="1">
    <source>
        <dbReference type="SAM" id="Phobius"/>
    </source>
</evidence>
<keyword evidence="1" id="KW-1133">Transmembrane helix</keyword>
<gene>
    <name evidence="2" type="ORF">ACFSR2_15200</name>
</gene>
<accession>A0ABW5JBW2</accession>
<organism evidence="2 3">
    <name type="scientific">Emticicia soli</name>
    <dbReference type="NCBI Taxonomy" id="2027878"/>
    <lineage>
        <taxon>Bacteria</taxon>
        <taxon>Pseudomonadati</taxon>
        <taxon>Bacteroidota</taxon>
        <taxon>Cytophagia</taxon>
        <taxon>Cytophagales</taxon>
        <taxon>Leadbetterellaceae</taxon>
        <taxon>Emticicia</taxon>
    </lineage>
</organism>
<proteinExistence type="predicted"/>
<keyword evidence="1" id="KW-0472">Membrane</keyword>
<keyword evidence="3" id="KW-1185">Reference proteome</keyword>
<evidence type="ECO:0008006" key="4">
    <source>
        <dbReference type="Google" id="ProtNLM"/>
    </source>
</evidence>
<evidence type="ECO:0000313" key="3">
    <source>
        <dbReference type="Proteomes" id="UP001597510"/>
    </source>
</evidence>
<reference evidence="3" key="1">
    <citation type="journal article" date="2019" name="Int. J. Syst. Evol. Microbiol.">
        <title>The Global Catalogue of Microorganisms (GCM) 10K type strain sequencing project: providing services to taxonomists for standard genome sequencing and annotation.</title>
        <authorList>
            <consortium name="The Broad Institute Genomics Platform"/>
            <consortium name="The Broad Institute Genome Sequencing Center for Infectious Disease"/>
            <person name="Wu L."/>
            <person name="Ma J."/>
        </authorList>
    </citation>
    <scope>NUCLEOTIDE SEQUENCE [LARGE SCALE GENOMIC DNA]</scope>
    <source>
        <strain evidence="3">KCTC 52344</strain>
    </source>
</reference>
<keyword evidence="1" id="KW-0812">Transmembrane</keyword>
<sequence>MRKKYIGASGISRKLLLLFVIAISYALFSILDFGKDFTGVIAELMIGSFFIFYAIPEFFLFDIYIIDERVFYTNFILKNQIEPQDFISIKKIRFFPFLYKLSLHKQKGILFSCVSFKPLMFSFFEDAIDFSEDYERKIRETFTKNEDF</sequence>